<dbReference type="PANTHER" id="PTHR36710">
    <property type="entry name" value="PECTINESTERASE INHIBITOR-LIKE"/>
    <property type="match status" value="1"/>
</dbReference>
<dbReference type="EMBL" id="KK914415">
    <property type="protein sequence ID" value="KDP37211.1"/>
    <property type="molecule type" value="Genomic_DNA"/>
</dbReference>
<feature type="domain" description="Pectinesterase inhibitor" evidence="4">
    <location>
        <begin position="2"/>
        <end position="148"/>
    </location>
</feature>
<dbReference type="CDD" id="cd15800">
    <property type="entry name" value="PMEI-like_2"/>
    <property type="match status" value="1"/>
</dbReference>
<dbReference type="InterPro" id="IPR006501">
    <property type="entry name" value="Pectinesterase_inhib_dom"/>
</dbReference>
<dbReference type="Gene3D" id="1.20.140.40">
    <property type="entry name" value="Invertase/pectin methylesterase inhibitor family protein"/>
    <property type="match status" value="1"/>
</dbReference>
<evidence type="ECO:0000313" key="6">
    <source>
        <dbReference type="Proteomes" id="UP000027138"/>
    </source>
</evidence>
<proteinExistence type="inferred from homology"/>
<comment type="similarity">
    <text evidence="3">Belongs to the PMEI family.</text>
</comment>
<name>A0A067KLX8_JATCU</name>
<sequence>MVVDPSLKEICAVTEKPAKCVSCLAPFLAGSPTDAVTVLNMFIEAIYKHVERSISLLEKETKKPSQLPVLTTCLDTCIESYDKIKIELVKAEDSCAAHDVDTATALLTATISKFGQCDESFHKNGMGESPMSEIDEILIELVGFAVDVSQKLIQKKH</sequence>
<gene>
    <name evidence="5" type="ORF">JCGZ_06267</name>
</gene>
<evidence type="ECO:0000256" key="2">
    <source>
        <dbReference type="ARBA" id="ARBA00023157"/>
    </source>
</evidence>
<dbReference type="SUPFAM" id="SSF101148">
    <property type="entry name" value="Plant invertase/pectin methylesterase inhibitor"/>
    <property type="match status" value="1"/>
</dbReference>
<evidence type="ECO:0000259" key="4">
    <source>
        <dbReference type="SMART" id="SM00856"/>
    </source>
</evidence>
<dbReference type="OrthoDB" id="770764at2759"/>
<dbReference type="NCBIfam" id="TIGR01614">
    <property type="entry name" value="PME_inhib"/>
    <property type="match status" value="1"/>
</dbReference>
<dbReference type="PANTHER" id="PTHR36710:SF4">
    <property type="entry name" value="PLANT INVERTASE_PECTIN METHYLESTERASE INHIBITOR SUPERFAMILY PROTEIN"/>
    <property type="match status" value="1"/>
</dbReference>
<dbReference type="Pfam" id="PF04043">
    <property type="entry name" value="PMEI"/>
    <property type="match status" value="1"/>
</dbReference>
<evidence type="ECO:0000313" key="5">
    <source>
        <dbReference type="EMBL" id="KDP37211.1"/>
    </source>
</evidence>
<protein>
    <recommendedName>
        <fullName evidence="4">Pectinesterase inhibitor domain-containing protein</fullName>
    </recommendedName>
</protein>
<accession>A0A067KLX8</accession>
<keyword evidence="1" id="KW-0732">Signal</keyword>
<dbReference type="InterPro" id="IPR035513">
    <property type="entry name" value="Invertase/methylesterase_inhib"/>
</dbReference>
<reference evidence="5 6" key="1">
    <citation type="journal article" date="2014" name="PLoS ONE">
        <title>Global Analysis of Gene Expression Profiles in Physic Nut (Jatropha curcas L.) Seedlings Exposed to Salt Stress.</title>
        <authorList>
            <person name="Zhang L."/>
            <person name="Zhang C."/>
            <person name="Wu P."/>
            <person name="Chen Y."/>
            <person name="Li M."/>
            <person name="Jiang H."/>
            <person name="Wu G."/>
        </authorList>
    </citation>
    <scope>NUCLEOTIDE SEQUENCE [LARGE SCALE GENOMIC DNA]</scope>
    <source>
        <strain evidence="6">cv. GZQX0401</strain>
        <tissue evidence="5">Young leaves</tissue>
    </source>
</reference>
<dbReference type="SMART" id="SM00856">
    <property type="entry name" value="PMEI"/>
    <property type="match status" value="1"/>
</dbReference>
<dbReference type="InterPro" id="IPR052421">
    <property type="entry name" value="PCW_Enzyme_Inhibitor"/>
</dbReference>
<evidence type="ECO:0000256" key="1">
    <source>
        <dbReference type="ARBA" id="ARBA00022729"/>
    </source>
</evidence>
<dbReference type="AlphaFoldDB" id="A0A067KLX8"/>
<keyword evidence="6" id="KW-1185">Reference proteome</keyword>
<organism evidence="5 6">
    <name type="scientific">Jatropha curcas</name>
    <name type="common">Barbados nut</name>
    <dbReference type="NCBI Taxonomy" id="180498"/>
    <lineage>
        <taxon>Eukaryota</taxon>
        <taxon>Viridiplantae</taxon>
        <taxon>Streptophyta</taxon>
        <taxon>Embryophyta</taxon>
        <taxon>Tracheophyta</taxon>
        <taxon>Spermatophyta</taxon>
        <taxon>Magnoliopsida</taxon>
        <taxon>eudicotyledons</taxon>
        <taxon>Gunneridae</taxon>
        <taxon>Pentapetalae</taxon>
        <taxon>rosids</taxon>
        <taxon>fabids</taxon>
        <taxon>Malpighiales</taxon>
        <taxon>Euphorbiaceae</taxon>
        <taxon>Crotonoideae</taxon>
        <taxon>Jatropheae</taxon>
        <taxon>Jatropha</taxon>
    </lineage>
</organism>
<evidence type="ECO:0000256" key="3">
    <source>
        <dbReference type="ARBA" id="ARBA00038471"/>
    </source>
</evidence>
<dbReference type="Proteomes" id="UP000027138">
    <property type="component" value="Unassembled WGS sequence"/>
</dbReference>
<dbReference type="GO" id="GO:0004857">
    <property type="term" value="F:enzyme inhibitor activity"/>
    <property type="evidence" value="ECO:0007669"/>
    <property type="project" value="InterPro"/>
</dbReference>
<keyword evidence="2" id="KW-1015">Disulfide bond</keyword>